<name>K5VPZ0_PHACS</name>
<feature type="compositionally biased region" description="Acidic residues" evidence="1">
    <location>
        <begin position="374"/>
        <end position="385"/>
    </location>
</feature>
<feature type="region of interest" description="Disordered" evidence="1">
    <location>
        <begin position="338"/>
        <end position="385"/>
    </location>
</feature>
<dbReference type="OrthoDB" id="2803764at2759"/>
<proteinExistence type="predicted"/>
<feature type="region of interest" description="Disordered" evidence="1">
    <location>
        <begin position="1"/>
        <end position="20"/>
    </location>
</feature>
<dbReference type="RefSeq" id="XP_007402789.1">
    <property type="nucleotide sequence ID" value="XM_007402727.1"/>
</dbReference>
<protein>
    <submittedName>
        <fullName evidence="2">Uncharacterized protein</fullName>
    </submittedName>
</protein>
<gene>
    <name evidence="2" type="ORF">PHACADRAFT_202545</name>
</gene>
<dbReference type="KEGG" id="pco:PHACADRAFT_202545"/>
<feature type="compositionally biased region" description="Low complexity" evidence="1">
    <location>
        <begin position="124"/>
        <end position="136"/>
    </location>
</feature>
<feature type="region of interest" description="Disordered" evidence="1">
    <location>
        <begin position="53"/>
        <end position="153"/>
    </location>
</feature>
<dbReference type="AlphaFoldDB" id="K5VPZ0"/>
<dbReference type="GeneID" id="18911913"/>
<reference evidence="2 3" key="1">
    <citation type="journal article" date="2012" name="BMC Genomics">
        <title>Comparative genomics of the white-rot fungi, Phanerochaete carnosa and P. chrysosporium, to elucidate the genetic basis of the distinct wood types they colonize.</title>
        <authorList>
            <person name="Suzuki H."/>
            <person name="MacDonald J."/>
            <person name="Syed K."/>
            <person name="Salamov A."/>
            <person name="Hori C."/>
            <person name="Aerts A."/>
            <person name="Henrissat B."/>
            <person name="Wiebenga A."/>
            <person name="vanKuyk P.A."/>
            <person name="Barry K."/>
            <person name="Lindquist E."/>
            <person name="LaButti K."/>
            <person name="Lapidus A."/>
            <person name="Lucas S."/>
            <person name="Coutinho P."/>
            <person name="Gong Y."/>
            <person name="Samejima M."/>
            <person name="Mahadevan R."/>
            <person name="Abou-Zaid M."/>
            <person name="de Vries R.P."/>
            <person name="Igarashi K."/>
            <person name="Yadav J.S."/>
            <person name="Grigoriev I.V."/>
            <person name="Master E.R."/>
        </authorList>
    </citation>
    <scope>NUCLEOTIDE SEQUENCE [LARGE SCALE GENOMIC DNA]</scope>
    <source>
        <strain evidence="2 3">HHB-10118-sp</strain>
    </source>
</reference>
<evidence type="ECO:0000313" key="2">
    <source>
        <dbReference type="EMBL" id="EKM48659.1"/>
    </source>
</evidence>
<keyword evidence="3" id="KW-1185">Reference proteome</keyword>
<evidence type="ECO:0000313" key="3">
    <source>
        <dbReference type="Proteomes" id="UP000008370"/>
    </source>
</evidence>
<accession>K5VPZ0</accession>
<dbReference type="InParanoid" id="K5VPZ0"/>
<evidence type="ECO:0000256" key="1">
    <source>
        <dbReference type="SAM" id="MobiDB-lite"/>
    </source>
</evidence>
<feature type="compositionally biased region" description="Basic residues" evidence="1">
    <location>
        <begin position="101"/>
        <end position="122"/>
    </location>
</feature>
<sequence length="385" mass="43402">MPSRTTQSAPPPPLPSACTGPAEWAVYNKFKRELQAADPECPPPTMQEWREMMGLSSGQSGDRATARTCRPAGRNAQRREAMVIDPALLETEETGGGLSRNGRKRKDRRSKHGGRRRRRHCRQGTESGAESSSDTESSSDADSSSESEPNIAPRLILMANRTELNKRQQTTKSELVTKNRRLDACLLYEEKHGVNPQPLIETPWMTEEVSTFSASDDAKQQMFYSEAKEKSGLTNEDIARGIKMLELRSFTWRTNRVTQIYHELDDLYNANLKAEVPQVHRRIDLGHISRTNVPDLKRLISLVLVNTTWLKRWQAERHGARDQDIKFKVKNPRGFRDLELTDEEAGGTREDRAGGEGLVQNRSEGSSCRHGEDADSTGEEEDDET</sequence>
<organism evidence="2 3">
    <name type="scientific">Phanerochaete carnosa (strain HHB-10118-sp)</name>
    <name type="common">White-rot fungus</name>
    <name type="synonym">Peniophora carnosa</name>
    <dbReference type="NCBI Taxonomy" id="650164"/>
    <lineage>
        <taxon>Eukaryota</taxon>
        <taxon>Fungi</taxon>
        <taxon>Dikarya</taxon>
        <taxon>Basidiomycota</taxon>
        <taxon>Agaricomycotina</taxon>
        <taxon>Agaricomycetes</taxon>
        <taxon>Polyporales</taxon>
        <taxon>Phanerochaetaceae</taxon>
        <taxon>Phanerochaete</taxon>
    </lineage>
</organism>
<dbReference type="HOGENOM" id="CLU_591975_0_0_1"/>
<dbReference type="EMBL" id="JH930838">
    <property type="protein sequence ID" value="EKM48659.1"/>
    <property type="molecule type" value="Genomic_DNA"/>
</dbReference>
<dbReference type="Proteomes" id="UP000008370">
    <property type="component" value="Unassembled WGS sequence"/>
</dbReference>